<evidence type="ECO:0000259" key="4">
    <source>
        <dbReference type="PROSITE" id="PS50110"/>
    </source>
</evidence>
<evidence type="ECO:0000313" key="7">
    <source>
        <dbReference type="Proteomes" id="UP000189670"/>
    </source>
</evidence>
<dbReference type="GO" id="GO:0005886">
    <property type="term" value="C:plasma membrane"/>
    <property type="evidence" value="ECO:0007669"/>
    <property type="project" value="TreeGrafter"/>
</dbReference>
<protein>
    <recommendedName>
        <fullName evidence="1">diguanylate cyclase</fullName>
        <ecNumber evidence="1">2.7.7.65</ecNumber>
    </recommendedName>
</protein>
<sequence length="309" mass="34963">MNQNKPNLWNKSTILIVDDNPLNIHVLAQTLFKEYDVKIATDGPSALTILDQDNKIDLILLDIMMPEMDGYEVCRRIKNKPSTRDIPVIFVSAKGEVEDQQHGFNLGAVDYITKPFDIPLVQARINVHLRLKNKSEKLEKLALLDALTDIPNRRSLDDSVEREFKRGKRDKKTISLLMIDVDHFKAFNDHYGHGAGDICLKKIAQTLESCIKRPGDMVGRYGGEEFMVVLPDCIHSGAVTIAEEMRQKIEMLNIPHKYSSVADHVTVSIGVKSKLCESEITSQEMMNDADQMLYLAKEQGRNRVVSENS</sequence>
<dbReference type="GO" id="GO:0052621">
    <property type="term" value="F:diguanylate cyclase activity"/>
    <property type="evidence" value="ECO:0007669"/>
    <property type="project" value="UniProtKB-EC"/>
</dbReference>
<evidence type="ECO:0000256" key="3">
    <source>
        <dbReference type="PROSITE-ProRule" id="PRU00169"/>
    </source>
</evidence>
<evidence type="ECO:0000313" key="6">
    <source>
        <dbReference type="EMBL" id="ETR67483.1"/>
    </source>
</evidence>
<dbReference type="GO" id="GO:1902201">
    <property type="term" value="P:negative regulation of bacterial-type flagellum-dependent cell motility"/>
    <property type="evidence" value="ECO:0007669"/>
    <property type="project" value="TreeGrafter"/>
</dbReference>
<accession>A0A1V1NY37</accession>
<evidence type="ECO:0000259" key="5">
    <source>
        <dbReference type="PROSITE" id="PS50887"/>
    </source>
</evidence>
<organism evidence="6 7">
    <name type="scientific">Candidatus Magnetoglobus multicellularis str. Araruama</name>
    <dbReference type="NCBI Taxonomy" id="890399"/>
    <lineage>
        <taxon>Bacteria</taxon>
        <taxon>Pseudomonadati</taxon>
        <taxon>Thermodesulfobacteriota</taxon>
        <taxon>Desulfobacteria</taxon>
        <taxon>Desulfobacterales</taxon>
        <taxon>Desulfobacteraceae</taxon>
        <taxon>Candidatus Magnetoglobus</taxon>
    </lineage>
</organism>
<dbReference type="Pfam" id="PF00990">
    <property type="entry name" value="GGDEF"/>
    <property type="match status" value="1"/>
</dbReference>
<dbReference type="SUPFAM" id="SSF52172">
    <property type="entry name" value="CheY-like"/>
    <property type="match status" value="1"/>
</dbReference>
<dbReference type="Gene3D" id="3.40.50.2300">
    <property type="match status" value="1"/>
</dbReference>
<evidence type="ECO:0000256" key="2">
    <source>
        <dbReference type="ARBA" id="ARBA00034247"/>
    </source>
</evidence>
<dbReference type="SUPFAM" id="SSF55073">
    <property type="entry name" value="Nucleotide cyclase"/>
    <property type="match status" value="1"/>
</dbReference>
<dbReference type="InterPro" id="IPR029787">
    <property type="entry name" value="Nucleotide_cyclase"/>
</dbReference>
<dbReference type="PROSITE" id="PS50887">
    <property type="entry name" value="GGDEF"/>
    <property type="match status" value="1"/>
</dbReference>
<reference evidence="7" key="1">
    <citation type="submission" date="2012-11" db="EMBL/GenBank/DDBJ databases">
        <authorList>
            <person name="Lucero-Rivera Y.E."/>
            <person name="Tovar-Ramirez D."/>
        </authorList>
    </citation>
    <scope>NUCLEOTIDE SEQUENCE [LARGE SCALE GENOMIC DNA]</scope>
    <source>
        <strain evidence="7">Araruama</strain>
    </source>
</reference>
<name>A0A1V1NY37_9BACT</name>
<dbReference type="NCBIfam" id="TIGR00254">
    <property type="entry name" value="GGDEF"/>
    <property type="match status" value="1"/>
</dbReference>
<comment type="caution">
    <text evidence="6">The sequence shown here is derived from an EMBL/GenBank/DDBJ whole genome shotgun (WGS) entry which is preliminary data.</text>
</comment>
<gene>
    <name evidence="6" type="ORF">OMM_05112</name>
</gene>
<dbReference type="InterPro" id="IPR001789">
    <property type="entry name" value="Sig_transdc_resp-reg_receiver"/>
</dbReference>
<feature type="domain" description="Response regulatory" evidence="4">
    <location>
        <begin position="13"/>
        <end position="129"/>
    </location>
</feature>
<feature type="modified residue" description="4-aspartylphosphate" evidence="3">
    <location>
        <position position="62"/>
    </location>
</feature>
<dbReference type="EMBL" id="ATBP01001359">
    <property type="protein sequence ID" value="ETR67483.1"/>
    <property type="molecule type" value="Genomic_DNA"/>
</dbReference>
<dbReference type="CDD" id="cd19920">
    <property type="entry name" value="REC_PA4781-like"/>
    <property type="match status" value="1"/>
</dbReference>
<dbReference type="SMART" id="SM00267">
    <property type="entry name" value="GGDEF"/>
    <property type="match status" value="1"/>
</dbReference>
<feature type="domain" description="GGDEF" evidence="5">
    <location>
        <begin position="172"/>
        <end position="309"/>
    </location>
</feature>
<dbReference type="InterPro" id="IPR011006">
    <property type="entry name" value="CheY-like_superfamily"/>
</dbReference>
<dbReference type="EC" id="2.7.7.65" evidence="1"/>
<dbReference type="PANTHER" id="PTHR45138">
    <property type="entry name" value="REGULATORY COMPONENTS OF SENSORY TRANSDUCTION SYSTEM"/>
    <property type="match status" value="1"/>
</dbReference>
<dbReference type="PANTHER" id="PTHR45138:SF9">
    <property type="entry name" value="DIGUANYLATE CYCLASE DGCM-RELATED"/>
    <property type="match status" value="1"/>
</dbReference>
<dbReference type="PROSITE" id="PS50110">
    <property type="entry name" value="RESPONSE_REGULATORY"/>
    <property type="match status" value="1"/>
</dbReference>
<keyword evidence="3" id="KW-0597">Phosphoprotein</keyword>
<dbReference type="AlphaFoldDB" id="A0A1V1NY37"/>
<dbReference type="CDD" id="cd01949">
    <property type="entry name" value="GGDEF"/>
    <property type="match status" value="1"/>
</dbReference>
<comment type="catalytic activity">
    <reaction evidence="2">
        <text>2 GTP = 3',3'-c-di-GMP + 2 diphosphate</text>
        <dbReference type="Rhea" id="RHEA:24898"/>
        <dbReference type="ChEBI" id="CHEBI:33019"/>
        <dbReference type="ChEBI" id="CHEBI:37565"/>
        <dbReference type="ChEBI" id="CHEBI:58805"/>
        <dbReference type="EC" id="2.7.7.65"/>
    </reaction>
</comment>
<proteinExistence type="predicted"/>
<dbReference type="GO" id="GO:0000160">
    <property type="term" value="P:phosphorelay signal transduction system"/>
    <property type="evidence" value="ECO:0007669"/>
    <property type="project" value="InterPro"/>
</dbReference>
<dbReference type="FunFam" id="3.30.70.270:FF:000001">
    <property type="entry name" value="Diguanylate cyclase domain protein"/>
    <property type="match status" value="1"/>
</dbReference>
<evidence type="ECO:0000256" key="1">
    <source>
        <dbReference type="ARBA" id="ARBA00012528"/>
    </source>
</evidence>
<dbReference type="Proteomes" id="UP000189670">
    <property type="component" value="Unassembled WGS sequence"/>
</dbReference>
<dbReference type="Pfam" id="PF00072">
    <property type="entry name" value="Response_reg"/>
    <property type="match status" value="1"/>
</dbReference>
<dbReference type="GO" id="GO:0043709">
    <property type="term" value="P:cell adhesion involved in single-species biofilm formation"/>
    <property type="evidence" value="ECO:0007669"/>
    <property type="project" value="TreeGrafter"/>
</dbReference>
<dbReference type="InterPro" id="IPR000160">
    <property type="entry name" value="GGDEF_dom"/>
</dbReference>
<dbReference type="InterPro" id="IPR050469">
    <property type="entry name" value="Diguanylate_Cyclase"/>
</dbReference>
<dbReference type="InterPro" id="IPR043128">
    <property type="entry name" value="Rev_trsase/Diguanyl_cyclase"/>
</dbReference>
<dbReference type="SMART" id="SM00448">
    <property type="entry name" value="REC"/>
    <property type="match status" value="1"/>
</dbReference>
<dbReference type="Gene3D" id="3.30.70.270">
    <property type="match status" value="1"/>
</dbReference>